<evidence type="ECO:0000256" key="11">
    <source>
        <dbReference type="SAM" id="MobiDB-lite"/>
    </source>
</evidence>
<comment type="catalytic activity">
    <reaction evidence="1">
        <text>Endohydrolysis of (1-&gt;4)-beta-D-xylosidic linkages in xylans.</text>
        <dbReference type="EC" id="3.2.1.8"/>
    </reaction>
</comment>
<dbReference type="InterPro" id="IPR044846">
    <property type="entry name" value="GH10"/>
</dbReference>
<evidence type="ECO:0000313" key="14">
    <source>
        <dbReference type="EMBL" id="KAJ2892106.1"/>
    </source>
</evidence>
<evidence type="ECO:0000256" key="7">
    <source>
        <dbReference type="ARBA" id="ARBA00022651"/>
    </source>
</evidence>
<dbReference type="PANTHER" id="PTHR31490">
    <property type="entry name" value="GLYCOSYL HYDROLASE"/>
    <property type="match status" value="1"/>
</dbReference>
<evidence type="ECO:0000256" key="4">
    <source>
        <dbReference type="ARBA" id="ARBA00007495"/>
    </source>
</evidence>
<keyword evidence="9" id="KW-0119">Carbohydrate metabolism</keyword>
<evidence type="ECO:0000256" key="12">
    <source>
        <dbReference type="SAM" id="SignalP"/>
    </source>
</evidence>
<name>A0AAD5WMX4_9PEZI</name>
<evidence type="ECO:0000256" key="8">
    <source>
        <dbReference type="ARBA" id="ARBA00022801"/>
    </source>
</evidence>
<dbReference type="InterPro" id="IPR017853">
    <property type="entry name" value="GH"/>
</dbReference>
<comment type="subcellular location">
    <subcellularLocation>
        <location evidence="2">Secreted</location>
    </subcellularLocation>
</comment>
<dbReference type="EMBL" id="JAKWBI020000889">
    <property type="protein sequence ID" value="KAJ2892106.1"/>
    <property type="molecule type" value="Genomic_DNA"/>
</dbReference>
<keyword evidence="10" id="KW-0624">Polysaccharide degradation</keyword>
<dbReference type="EC" id="3.2.1.8" evidence="5"/>
<evidence type="ECO:0000256" key="10">
    <source>
        <dbReference type="ARBA" id="ARBA00023326"/>
    </source>
</evidence>
<evidence type="ECO:0000256" key="3">
    <source>
        <dbReference type="ARBA" id="ARBA00004851"/>
    </source>
</evidence>
<dbReference type="GO" id="GO:0045493">
    <property type="term" value="P:xylan catabolic process"/>
    <property type="evidence" value="ECO:0007669"/>
    <property type="project" value="UniProtKB-KW"/>
</dbReference>
<evidence type="ECO:0000256" key="1">
    <source>
        <dbReference type="ARBA" id="ARBA00000681"/>
    </source>
</evidence>
<evidence type="ECO:0000256" key="6">
    <source>
        <dbReference type="ARBA" id="ARBA00022525"/>
    </source>
</evidence>
<accession>A0AAD5WMX4</accession>
<gene>
    <name evidence="14" type="ORF">MKZ38_010222</name>
</gene>
<dbReference type="GO" id="GO:0031176">
    <property type="term" value="F:endo-1,4-beta-xylanase activity"/>
    <property type="evidence" value="ECO:0007669"/>
    <property type="project" value="UniProtKB-EC"/>
</dbReference>
<dbReference type="Pfam" id="PF00331">
    <property type="entry name" value="Glyco_hydro_10"/>
    <property type="match status" value="1"/>
</dbReference>
<reference evidence="14" key="1">
    <citation type="submission" date="2022-07" db="EMBL/GenBank/DDBJ databases">
        <title>Draft genome sequence of Zalerion maritima ATCC 34329, a (micro)plastics degrading marine fungus.</title>
        <authorList>
            <person name="Paco A."/>
            <person name="Goncalves M.F.M."/>
            <person name="Rocha-Santos T.A.P."/>
            <person name="Alves A."/>
        </authorList>
    </citation>
    <scope>NUCLEOTIDE SEQUENCE</scope>
    <source>
        <strain evidence="14">ATCC 34329</strain>
    </source>
</reference>
<comment type="pathway">
    <text evidence="3">Glycan degradation; xylan degradation.</text>
</comment>
<feature type="region of interest" description="Disordered" evidence="11">
    <location>
        <begin position="197"/>
        <end position="219"/>
    </location>
</feature>
<feature type="chain" id="PRO_5041938975" description="endo-1,4-beta-xylanase" evidence="12">
    <location>
        <begin position="20"/>
        <end position="260"/>
    </location>
</feature>
<feature type="compositionally biased region" description="Polar residues" evidence="11">
    <location>
        <begin position="205"/>
        <end position="219"/>
    </location>
</feature>
<dbReference type="AlphaFoldDB" id="A0AAD5WMX4"/>
<feature type="domain" description="GH10" evidence="13">
    <location>
        <begin position="49"/>
        <end position="260"/>
    </location>
</feature>
<evidence type="ECO:0000256" key="9">
    <source>
        <dbReference type="ARBA" id="ARBA00023277"/>
    </source>
</evidence>
<comment type="similarity">
    <text evidence="4">Belongs to the glycosyl hydrolase 10 (cellulase F) family.</text>
</comment>
<evidence type="ECO:0000313" key="15">
    <source>
        <dbReference type="Proteomes" id="UP001201980"/>
    </source>
</evidence>
<organism evidence="14 15">
    <name type="scientific">Zalerion maritima</name>
    <dbReference type="NCBI Taxonomy" id="339359"/>
    <lineage>
        <taxon>Eukaryota</taxon>
        <taxon>Fungi</taxon>
        <taxon>Dikarya</taxon>
        <taxon>Ascomycota</taxon>
        <taxon>Pezizomycotina</taxon>
        <taxon>Sordariomycetes</taxon>
        <taxon>Lulworthiomycetidae</taxon>
        <taxon>Lulworthiales</taxon>
        <taxon>Lulworthiaceae</taxon>
        <taxon>Zalerion</taxon>
    </lineage>
</organism>
<dbReference type="PANTHER" id="PTHR31490:SF35">
    <property type="entry name" value="ENDO-1,4-BETA-XYLANASE"/>
    <property type="match status" value="1"/>
</dbReference>
<dbReference type="Gene3D" id="3.20.20.80">
    <property type="entry name" value="Glycosidases"/>
    <property type="match status" value="2"/>
</dbReference>
<evidence type="ECO:0000259" key="13">
    <source>
        <dbReference type="PROSITE" id="PS51760"/>
    </source>
</evidence>
<dbReference type="PROSITE" id="PS51760">
    <property type="entry name" value="GH10_2"/>
    <property type="match status" value="1"/>
</dbReference>
<comment type="caution">
    <text evidence="14">The sequence shown here is derived from an EMBL/GenBank/DDBJ whole genome shotgun (WGS) entry which is preliminary data.</text>
</comment>
<protein>
    <recommendedName>
        <fullName evidence="5">endo-1,4-beta-xylanase</fullName>
        <ecNumber evidence="5">3.2.1.8</ecNumber>
    </recommendedName>
</protein>
<dbReference type="SUPFAM" id="SSF51445">
    <property type="entry name" value="(Trans)glycosidases"/>
    <property type="match status" value="1"/>
</dbReference>
<keyword evidence="15" id="KW-1185">Reference proteome</keyword>
<keyword evidence="6" id="KW-0964">Secreted</keyword>
<keyword evidence="8" id="KW-0378">Hydrolase</keyword>
<keyword evidence="7" id="KW-0858">Xylan degradation</keyword>
<sequence length="260" mass="28378">MRFFPVAAAVAPFAGFAASSPVGLVTEREANKYMARQVGGLAAAMIAAGREYIGISHTIRNDNSETNITRPEFNSITPENAMKWDATEPNRGNSCFNNETLQQVMESHINNVMGRWKGKCTHRDLVNEALNEDGTYRDNVFLRAIGEAYLPISFRMAAKADPDAKLYYDNYNPAYGEAKAEGAARIVKPVQDYGEKIDGIGPQGHTVSESTGTQSTPTPSREVLANALRMFTDLGVDVAYTEMDIRMNSPLTQEKLGGAG</sequence>
<evidence type="ECO:0000256" key="5">
    <source>
        <dbReference type="ARBA" id="ARBA00012590"/>
    </source>
</evidence>
<proteinExistence type="inferred from homology"/>
<dbReference type="InterPro" id="IPR001000">
    <property type="entry name" value="GH10_dom"/>
</dbReference>
<keyword evidence="12" id="KW-0732">Signal</keyword>
<dbReference type="SMART" id="SM00633">
    <property type="entry name" value="Glyco_10"/>
    <property type="match status" value="1"/>
</dbReference>
<feature type="signal peptide" evidence="12">
    <location>
        <begin position="1"/>
        <end position="19"/>
    </location>
</feature>
<dbReference type="GO" id="GO:0005576">
    <property type="term" value="C:extracellular region"/>
    <property type="evidence" value="ECO:0007669"/>
    <property type="project" value="UniProtKB-SubCell"/>
</dbReference>
<evidence type="ECO:0000256" key="2">
    <source>
        <dbReference type="ARBA" id="ARBA00004613"/>
    </source>
</evidence>
<dbReference type="Proteomes" id="UP001201980">
    <property type="component" value="Unassembled WGS sequence"/>
</dbReference>